<proteinExistence type="predicted"/>
<comment type="caution">
    <text evidence="2">The sequence shown here is derived from an EMBL/GenBank/DDBJ whole genome shotgun (WGS) entry which is preliminary data.</text>
</comment>
<evidence type="ECO:0000313" key="3">
    <source>
        <dbReference type="Proteomes" id="UP001595887"/>
    </source>
</evidence>
<dbReference type="PANTHER" id="PTHR40031">
    <property type="entry name" value="HYPOTHETICAL MEMBRANE SPANNING PROTEIN"/>
    <property type="match status" value="1"/>
</dbReference>
<name>A0ABV8RGA6_9SPHN</name>
<evidence type="ECO:0000256" key="1">
    <source>
        <dbReference type="SAM" id="Phobius"/>
    </source>
</evidence>
<feature type="transmembrane region" description="Helical" evidence="1">
    <location>
        <begin position="99"/>
        <end position="117"/>
    </location>
</feature>
<dbReference type="Pfam" id="PF04307">
    <property type="entry name" value="YdjM"/>
    <property type="match status" value="1"/>
</dbReference>
<protein>
    <submittedName>
        <fullName evidence="2">Metal-dependent hydrolase</fullName>
    </submittedName>
</protein>
<sequence>MDNLTHSLAGAVLGQMGLKRKTGLAMPTLIIAANIPDIDAVAVLLGGHQHLALRRGITHGPIAMLILPLLLWAIMVWFDRWQTRRGKRPEKRLPLHKGWLLALAYIGTLSHPALDWLNSYGIRFLEPFSSQWFYGDTIFIIDIWIWAALIAGVWFSLRRERKGYGKWQRPAWISFTAICAYIFANGLITGHAEAVAYERLQASDYTSAKRPALLVVANPVPIAFWQREILWRDRINFGQEDYSLLTDFRINRKVDYINYPNDMAKHAAKLDEDMRAYLFWSRMPYARVLPKGKNTEVVMRDQRFSNPLAEDRFTATTLVPDE</sequence>
<dbReference type="Proteomes" id="UP001595887">
    <property type="component" value="Unassembled WGS sequence"/>
</dbReference>
<feature type="transmembrane region" description="Helical" evidence="1">
    <location>
        <begin position="169"/>
        <end position="188"/>
    </location>
</feature>
<keyword evidence="1" id="KW-0472">Membrane</keyword>
<feature type="transmembrane region" description="Helical" evidence="1">
    <location>
        <begin position="57"/>
        <end position="78"/>
    </location>
</feature>
<feature type="transmembrane region" description="Helical" evidence="1">
    <location>
        <begin position="137"/>
        <end position="157"/>
    </location>
</feature>
<dbReference type="GO" id="GO:0016787">
    <property type="term" value="F:hydrolase activity"/>
    <property type="evidence" value="ECO:0007669"/>
    <property type="project" value="UniProtKB-KW"/>
</dbReference>
<keyword evidence="3" id="KW-1185">Reference proteome</keyword>
<dbReference type="EMBL" id="JBHSDH010000013">
    <property type="protein sequence ID" value="MFC4291920.1"/>
    <property type="molecule type" value="Genomic_DNA"/>
</dbReference>
<keyword evidence="1" id="KW-1133">Transmembrane helix</keyword>
<dbReference type="InterPro" id="IPR053170">
    <property type="entry name" value="Transcription_regulator"/>
</dbReference>
<keyword evidence="1" id="KW-0812">Transmembrane</keyword>
<evidence type="ECO:0000313" key="2">
    <source>
        <dbReference type="EMBL" id="MFC4291920.1"/>
    </source>
</evidence>
<accession>A0ABV8RGA6</accession>
<dbReference type="InterPro" id="IPR007404">
    <property type="entry name" value="YdjM-like"/>
</dbReference>
<keyword evidence="2" id="KW-0378">Hydrolase</keyword>
<organism evidence="2 3">
    <name type="scientific">Sphingorhabdus arenilitoris</name>
    <dbReference type="NCBI Taxonomy" id="1490041"/>
    <lineage>
        <taxon>Bacteria</taxon>
        <taxon>Pseudomonadati</taxon>
        <taxon>Pseudomonadota</taxon>
        <taxon>Alphaproteobacteria</taxon>
        <taxon>Sphingomonadales</taxon>
        <taxon>Sphingomonadaceae</taxon>
        <taxon>Sphingorhabdus</taxon>
    </lineage>
</organism>
<dbReference type="PANTHER" id="PTHR40031:SF1">
    <property type="entry name" value="MEMBRANE-BOUND METAL-DEPENDENT HYDROLASE"/>
    <property type="match status" value="1"/>
</dbReference>
<reference evidence="3" key="1">
    <citation type="journal article" date="2019" name="Int. J. Syst. Evol. Microbiol.">
        <title>The Global Catalogue of Microorganisms (GCM) 10K type strain sequencing project: providing services to taxonomists for standard genome sequencing and annotation.</title>
        <authorList>
            <consortium name="The Broad Institute Genomics Platform"/>
            <consortium name="The Broad Institute Genome Sequencing Center for Infectious Disease"/>
            <person name="Wu L."/>
            <person name="Ma J."/>
        </authorList>
    </citation>
    <scope>NUCLEOTIDE SEQUENCE [LARGE SCALE GENOMIC DNA]</scope>
    <source>
        <strain evidence="3">CECT 8531</strain>
    </source>
</reference>
<gene>
    <name evidence="2" type="ORF">ACFOWX_05770</name>
</gene>
<dbReference type="RefSeq" id="WP_381422183.1">
    <property type="nucleotide sequence ID" value="NZ_JBHSDH010000013.1"/>
</dbReference>